<comment type="caution">
    <text evidence="1">The sequence shown here is derived from an EMBL/GenBank/DDBJ whole genome shotgun (WGS) entry which is preliminary data.</text>
</comment>
<organism evidence="1 2">
    <name type="scientific">Aquitalea magnusonii</name>
    <dbReference type="NCBI Taxonomy" id="332411"/>
    <lineage>
        <taxon>Bacteria</taxon>
        <taxon>Pseudomonadati</taxon>
        <taxon>Pseudomonadota</taxon>
        <taxon>Betaproteobacteria</taxon>
        <taxon>Neisseriales</taxon>
        <taxon>Chromobacteriaceae</taxon>
        <taxon>Aquitalea</taxon>
    </lineage>
</organism>
<dbReference type="Proteomes" id="UP000248395">
    <property type="component" value="Unassembled WGS sequence"/>
</dbReference>
<dbReference type="EMBL" id="QJKC01000034">
    <property type="protein sequence ID" value="PXX38618.1"/>
    <property type="molecule type" value="Genomic_DNA"/>
</dbReference>
<proteinExistence type="predicted"/>
<sequence>MKSLVDMAISKALKVWMQSQLDTYLAMESVSLDAKAASCTVSFIPHGEQDVVELTIAPYTLVKGEQGYVVKAEGVQCSRVWLERLAGNYLLGKEYPVPAFVAKLI</sequence>
<reference evidence="1 2" key="1">
    <citation type="submission" date="2018-05" db="EMBL/GenBank/DDBJ databases">
        <title>Genomic Encyclopedia of Type Strains, Phase IV (KMG-IV): sequencing the most valuable type-strain genomes for metagenomic binning, comparative biology and taxonomic classification.</title>
        <authorList>
            <person name="Goeker M."/>
        </authorList>
    </citation>
    <scope>NUCLEOTIDE SEQUENCE [LARGE SCALE GENOMIC DNA]</scope>
    <source>
        <strain evidence="1 2">DSM 25134</strain>
    </source>
</reference>
<evidence type="ECO:0000313" key="1">
    <source>
        <dbReference type="EMBL" id="PXX38618.1"/>
    </source>
</evidence>
<keyword evidence="2" id="KW-1185">Reference proteome</keyword>
<dbReference type="RefSeq" id="WP_146216029.1">
    <property type="nucleotide sequence ID" value="NZ_QJKC01000034.1"/>
</dbReference>
<accession>A0A318J3U6</accession>
<gene>
    <name evidence="1" type="ORF">DFR38_1343</name>
</gene>
<protein>
    <submittedName>
        <fullName evidence="1">Uncharacterized protein</fullName>
    </submittedName>
</protein>
<evidence type="ECO:0000313" key="2">
    <source>
        <dbReference type="Proteomes" id="UP000248395"/>
    </source>
</evidence>
<name>A0A318J3U6_9NEIS</name>
<dbReference type="AlphaFoldDB" id="A0A318J3U6"/>